<reference evidence="1" key="1">
    <citation type="submission" date="2021-02" db="EMBL/GenBank/DDBJ databases">
        <title>Infant gut strain persistence is associated with maternal origin, phylogeny, and functional potential including surface adhesion and iron acquisition.</title>
        <authorList>
            <person name="Lou Y.C."/>
        </authorList>
    </citation>
    <scope>NUCLEOTIDE SEQUENCE</scope>
    <source>
        <strain evidence="1">L2_039_000G1_dasL2_039_000G1_maxbin2.maxbin.077</strain>
    </source>
</reference>
<dbReference type="EMBL" id="JAGZYH010000019">
    <property type="protein sequence ID" value="MBS6621760.1"/>
    <property type="molecule type" value="Genomic_DNA"/>
</dbReference>
<dbReference type="AlphaFoldDB" id="A0A9E1GK01"/>
<evidence type="ECO:0000313" key="1">
    <source>
        <dbReference type="EMBL" id="MBS6621760.1"/>
    </source>
</evidence>
<comment type="caution">
    <text evidence="1">The sequence shown here is derived from an EMBL/GenBank/DDBJ whole genome shotgun (WGS) entry which is preliminary data.</text>
</comment>
<gene>
    <name evidence="1" type="ORF">KH315_06295</name>
</gene>
<accession>A0A9E1GK01</accession>
<protein>
    <submittedName>
        <fullName evidence="1">Uncharacterized protein</fullName>
    </submittedName>
</protein>
<name>A0A9E1GK01_9FIRM</name>
<proteinExistence type="predicted"/>
<dbReference type="Proteomes" id="UP000811365">
    <property type="component" value="Unassembled WGS sequence"/>
</dbReference>
<evidence type="ECO:0000313" key="2">
    <source>
        <dbReference type="Proteomes" id="UP000811365"/>
    </source>
</evidence>
<organism evidence="1 2">
    <name type="scientific">Faecalibacterium prausnitzii</name>
    <dbReference type="NCBI Taxonomy" id="853"/>
    <lineage>
        <taxon>Bacteria</taxon>
        <taxon>Bacillati</taxon>
        <taxon>Bacillota</taxon>
        <taxon>Clostridia</taxon>
        <taxon>Eubacteriales</taxon>
        <taxon>Oscillospiraceae</taxon>
        <taxon>Faecalibacterium</taxon>
    </lineage>
</organism>
<sequence length="59" mass="7113">METKEKIKVFIDFQNGKTVCICKRSRKRCGKNCSPEVVERDKFAEWERTFHRDRFGKSE</sequence>